<dbReference type="Proteomes" id="UP000095347">
    <property type="component" value="Unassembled WGS sequence"/>
</dbReference>
<comment type="caution">
    <text evidence="2">The sequence shown here is derived from an EMBL/GenBank/DDBJ whole genome shotgun (WGS) entry which is preliminary data.</text>
</comment>
<evidence type="ECO:0000313" key="3">
    <source>
        <dbReference type="Proteomes" id="UP000095347"/>
    </source>
</evidence>
<dbReference type="Pfam" id="PF20247">
    <property type="entry name" value="DUF6602"/>
    <property type="match status" value="1"/>
</dbReference>
<accession>A0A1E5Q752</accession>
<reference evidence="3" key="1">
    <citation type="submission" date="2016-07" db="EMBL/GenBank/DDBJ databases">
        <authorList>
            <person name="Florea S."/>
            <person name="Webb J.S."/>
            <person name="Jaromczyk J."/>
            <person name="Schardl C.L."/>
        </authorList>
    </citation>
    <scope>NUCLEOTIDE SEQUENCE [LARGE SCALE GENOMIC DNA]</scope>
    <source>
        <strain evidence="3">MV-1</strain>
    </source>
</reference>
<dbReference type="STRING" id="28181.BEN30_11220"/>
<dbReference type="EMBL" id="MCGG01000028">
    <property type="protein sequence ID" value="OEJ66795.1"/>
    <property type="molecule type" value="Genomic_DNA"/>
</dbReference>
<organism evidence="2 3">
    <name type="scientific">Magnetovibrio blakemorei</name>
    <dbReference type="NCBI Taxonomy" id="28181"/>
    <lineage>
        <taxon>Bacteria</taxon>
        <taxon>Pseudomonadati</taxon>
        <taxon>Pseudomonadota</taxon>
        <taxon>Alphaproteobacteria</taxon>
        <taxon>Rhodospirillales</taxon>
        <taxon>Magnetovibrionaceae</taxon>
        <taxon>Magnetovibrio</taxon>
    </lineage>
</organism>
<sequence length="300" mass="33900">MPNKLKIEFPVQGWKQFLTSKKEMLDAYDRARVKAKTQQVETSHGRVAEAELRKWLSSFLPKRYGVTSGYIVSPGLKSTQKTPHFDVIIYDQLESPILWFEDSPDVTPQGRSLAIPVEYVRCVLEVKSNFSSSTVHEAIEHLTELRPLMDSLDDPQDKYKLHLSENFCCGVVFFNLQQVHQFSEKALSNLVKGLELRGFFGGMILRGEGHTKDITGKLSILRSETPTESCIGKDKSSLPNMGMTKSVKITDNLHFLAMLLWTEPYFSEFGFDIIAMMQGTYEVGRISSFHGMGATGFEPT</sequence>
<gene>
    <name evidence="2" type="ORF">BEN30_11220</name>
</gene>
<dbReference type="RefSeq" id="WP_069958171.1">
    <property type="nucleotide sequence ID" value="NZ_MCGG01000028.1"/>
</dbReference>
<proteinExistence type="predicted"/>
<dbReference type="CDD" id="cd21173">
    <property type="entry name" value="NucC-like"/>
    <property type="match status" value="1"/>
</dbReference>
<dbReference type="InterPro" id="IPR046537">
    <property type="entry name" value="DUF6602"/>
</dbReference>
<protein>
    <recommendedName>
        <fullName evidence="1">DUF6602 domain-containing protein</fullName>
    </recommendedName>
</protein>
<dbReference type="AlphaFoldDB" id="A0A1E5Q752"/>
<dbReference type="OrthoDB" id="3765434at2"/>
<evidence type="ECO:0000259" key="1">
    <source>
        <dbReference type="Pfam" id="PF20247"/>
    </source>
</evidence>
<feature type="domain" description="DUF6602" evidence="1">
    <location>
        <begin position="34"/>
        <end position="147"/>
    </location>
</feature>
<keyword evidence="3" id="KW-1185">Reference proteome</keyword>
<name>A0A1E5Q752_9PROT</name>
<evidence type="ECO:0000313" key="2">
    <source>
        <dbReference type="EMBL" id="OEJ66795.1"/>
    </source>
</evidence>